<gene>
    <name evidence="2" type="ORF">NTE_01752</name>
</gene>
<name>A0A075MRM4_9ARCH</name>
<keyword evidence="1" id="KW-1133">Transmembrane helix</keyword>
<dbReference type="Proteomes" id="UP000028194">
    <property type="component" value="Chromosome"/>
</dbReference>
<keyword evidence="1" id="KW-0472">Membrane</keyword>
<dbReference type="STRING" id="1459636.NTE_01752"/>
<dbReference type="KEGG" id="nev:NTE_01752"/>
<dbReference type="EMBL" id="CP007174">
    <property type="protein sequence ID" value="AIF83813.1"/>
    <property type="molecule type" value="Genomic_DNA"/>
</dbReference>
<dbReference type="eggNOG" id="arCOG10587">
    <property type="taxonomic scope" value="Archaea"/>
</dbReference>
<keyword evidence="1" id="KW-0812">Transmembrane</keyword>
<dbReference type="RefSeq" id="WP_148700515.1">
    <property type="nucleotide sequence ID" value="NZ_CP007174.1"/>
</dbReference>
<keyword evidence="3" id="KW-1185">Reference proteome</keyword>
<feature type="transmembrane region" description="Helical" evidence="1">
    <location>
        <begin position="94"/>
        <end position="114"/>
    </location>
</feature>
<dbReference type="AlphaFoldDB" id="A0A075MRM4"/>
<organism evidence="2 3">
    <name type="scientific">Candidatus Nitrososphaera evergladensis SR1</name>
    <dbReference type="NCBI Taxonomy" id="1459636"/>
    <lineage>
        <taxon>Archaea</taxon>
        <taxon>Nitrososphaerota</taxon>
        <taxon>Nitrososphaeria</taxon>
        <taxon>Nitrososphaerales</taxon>
        <taxon>Nitrososphaeraceae</taxon>
        <taxon>Nitrososphaera</taxon>
    </lineage>
</organism>
<evidence type="ECO:0000313" key="2">
    <source>
        <dbReference type="EMBL" id="AIF83813.1"/>
    </source>
</evidence>
<dbReference type="HOGENOM" id="CLU_165240_0_0_2"/>
<evidence type="ECO:0000256" key="1">
    <source>
        <dbReference type="SAM" id="Phobius"/>
    </source>
</evidence>
<protein>
    <submittedName>
        <fullName evidence="2">Uncharacterized protein</fullName>
    </submittedName>
</protein>
<dbReference type="OrthoDB" id="12901at2157"/>
<evidence type="ECO:0000313" key="3">
    <source>
        <dbReference type="Proteomes" id="UP000028194"/>
    </source>
</evidence>
<accession>A0A075MRM4</accession>
<reference evidence="2 3" key="1">
    <citation type="journal article" date="2014" name="PLoS ONE">
        <title>Genome Sequence of Candidatus Nitrososphaera evergladensis from Group I.1b Enriched from Everglades Soil Reveals Novel Genomic Features of the Ammonia-Oxidizing Archaea.</title>
        <authorList>
            <person name="Zhalnina K.V."/>
            <person name="Dias R."/>
            <person name="Leonard M.T."/>
            <person name="Dorr de Quadros P."/>
            <person name="Camargo F.A."/>
            <person name="Drew J.C."/>
            <person name="Farmerie W.G."/>
            <person name="Daroub S.H."/>
            <person name="Triplett E.W."/>
        </authorList>
    </citation>
    <scope>NUCLEOTIDE SEQUENCE [LARGE SCALE GENOMIC DNA]</scope>
    <source>
        <strain evidence="2 3">SR1</strain>
    </source>
</reference>
<dbReference type="GeneID" id="41597522"/>
<sequence>MNKPIVVALSVLAVFFSATAVSALPVAHAQYGVGGSPVAGATKEQLQECDQLGIAKSECTENAILAKRRIIAVQDNVNNPDKGSGTNYFQGSETWIYIGVLGAIFGGVAAAFFFRGRGATPPS</sequence>
<proteinExistence type="predicted"/>